<evidence type="ECO:0000256" key="4">
    <source>
        <dbReference type="ARBA" id="ARBA00022630"/>
    </source>
</evidence>
<evidence type="ECO:0000256" key="5">
    <source>
        <dbReference type="ARBA" id="ARBA00022827"/>
    </source>
</evidence>
<evidence type="ECO:0000313" key="12">
    <source>
        <dbReference type="Proteomes" id="UP000289738"/>
    </source>
</evidence>
<keyword evidence="12" id="KW-1185">Reference proteome</keyword>
<keyword evidence="4 10" id="KW-0285">Flavoprotein</keyword>
<evidence type="ECO:0000256" key="8">
    <source>
        <dbReference type="ARBA" id="ARBA00023070"/>
    </source>
</evidence>
<keyword evidence="7 10" id="KW-0560">Oxidoreductase</keyword>
<dbReference type="SUPFAM" id="SSF51905">
    <property type="entry name" value="FAD/NAD(P)-binding domain"/>
    <property type="match status" value="2"/>
</dbReference>
<comment type="similarity">
    <text evidence="3 10">Belongs to the FMO family.</text>
</comment>
<dbReference type="GO" id="GO:0050661">
    <property type="term" value="F:NADP binding"/>
    <property type="evidence" value="ECO:0007669"/>
    <property type="project" value="InterPro"/>
</dbReference>
<dbReference type="PRINTS" id="PR00469">
    <property type="entry name" value="PNDRDTASEII"/>
</dbReference>
<name>A0A445BT10_ARAHY</name>
<dbReference type="Gene3D" id="3.50.50.60">
    <property type="entry name" value="FAD/NAD(P)-binding domain"/>
    <property type="match status" value="1"/>
</dbReference>
<gene>
    <name evidence="11" type="ORF">Ahy_A08g038257</name>
</gene>
<evidence type="ECO:0000256" key="1">
    <source>
        <dbReference type="ARBA" id="ARBA00001974"/>
    </source>
</evidence>
<dbReference type="InterPro" id="IPR020946">
    <property type="entry name" value="Flavin_mOase-like"/>
</dbReference>
<evidence type="ECO:0000256" key="2">
    <source>
        <dbReference type="ARBA" id="ARBA00004814"/>
    </source>
</evidence>
<dbReference type="Pfam" id="PF00743">
    <property type="entry name" value="FMO-like"/>
    <property type="match status" value="1"/>
</dbReference>
<accession>A0A445BT10</accession>
<dbReference type="AlphaFoldDB" id="A0A445BT10"/>
<dbReference type="STRING" id="3818.A0A445BT10"/>
<dbReference type="GO" id="GO:0004499">
    <property type="term" value="F:N,N-dimethylaniline monooxygenase activity"/>
    <property type="evidence" value="ECO:0007669"/>
    <property type="project" value="InterPro"/>
</dbReference>
<dbReference type="EMBL" id="SDMP01000008">
    <property type="protein sequence ID" value="RYR41817.1"/>
    <property type="molecule type" value="Genomic_DNA"/>
</dbReference>
<keyword evidence="6" id="KW-0521">NADP</keyword>
<protein>
    <recommendedName>
        <fullName evidence="10">Flavin-containing monooxygenase</fullName>
        <ecNumber evidence="10">1.-.-.-</ecNumber>
    </recommendedName>
</protein>
<dbReference type="PANTHER" id="PTHR43539">
    <property type="entry name" value="FLAVIN-BINDING MONOOXYGENASE-LIKE PROTEIN (AFU_ORTHOLOGUE AFUA_4G09220)"/>
    <property type="match status" value="1"/>
</dbReference>
<evidence type="ECO:0000256" key="3">
    <source>
        <dbReference type="ARBA" id="ARBA00009183"/>
    </source>
</evidence>
<dbReference type="InterPro" id="IPR036188">
    <property type="entry name" value="FAD/NAD-bd_sf"/>
</dbReference>
<dbReference type="EC" id="1.-.-.-" evidence="10"/>
<evidence type="ECO:0000256" key="10">
    <source>
        <dbReference type="RuleBase" id="RU361177"/>
    </source>
</evidence>
<keyword evidence="8" id="KW-0073">Auxin biosynthesis</keyword>
<dbReference type="InterPro" id="IPR050982">
    <property type="entry name" value="Auxin_biosynth/cation_transpt"/>
</dbReference>
<keyword evidence="10" id="KW-0503">Monooxygenase</keyword>
<dbReference type="GO" id="GO:0050660">
    <property type="term" value="F:flavin adenine dinucleotide binding"/>
    <property type="evidence" value="ECO:0007669"/>
    <property type="project" value="InterPro"/>
</dbReference>
<dbReference type="OrthoDB" id="66881at2759"/>
<organism evidence="11 12">
    <name type="scientific">Arachis hypogaea</name>
    <name type="common">Peanut</name>
    <dbReference type="NCBI Taxonomy" id="3818"/>
    <lineage>
        <taxon>Eukaryota</taxon>
        <taxon>Viridiplantae</taxon>
        <taxon>Streptophyta</taxon>
        <taxon>Embryophyta</taxon>
        <taxon>Tracheophyta</taxon>
        <taxon>Spermatophyta</taxon>
        <taxon>Magnoliopsida</taxon>
        <taxon>eudicotyledons</taxon>
        <taxon>Gunneridae</taxon>
        <taxon>Pentapetalae</taxon>
        <taxon>rosids</taxon>
        <taxon>fabids</taxon>
        <taxon>Fabales</taxon>
        <taxon>Fabaceae</taxon>
        <taxon>Papilionoideae</taxon>
        <taxon>50 kb inversion clade</taxon>
        <taxon>dalbergioids sensu lato</taxon>
        <taxon>Dalbergieae</taxon>
        <taxon>Pterocarpus clade</taxon>
        <taxon>Arachis</taxon>
    </lineage>
</organism>
<proteinExistence type="inferred from homology"/>
<evidence type="ECO:0000256" key="6">
    <source>
        <dbReference type="ARBA" id="ARBA00022857"/>
    </source>
</evidence>
<evidence type="ECO:0000256" key="7">
    <source>
        <dbReference type="ARBA" id="ARBA00023002"/>
    </source>
</evidence>
<sequence>MQIIEVPVVIVGAGPAGIATAGCLNKLRISNIVLERDDCPASLWRKRAYDRLKLHLGKEFCSLPHYPFPSDFPKFVPRIDFLRYIDSYIAHFSIAINYNCSVDSAFIDQSSGKWRLLVTNNSSGASEIYEAEFLVVASGENSEEYIPNIKGLESYQGESMHCSKYLNGREMYKKNVLVVGCGNSGMEIAYDLSIWGAYTSIVVRSQVHYFTKEMVYAGMLMLKHFMVEKVDKMMILMSKLKYGNMFKYGLTRPKEGPFALKIKGGTTPTIDVGCVEKIKKGKVKVYPGISSIKEGKIVKFVDGQHAHFDVIIFATGYKTNVLKWLKDYRNLFNENGMPKPSYPNHWKGEHGIYSAGFSKRGLEGISFDAMKIANDINFILTSRVTVSASFAGQKATFKCNPQTLEPSIQPIDQLVDWSLQSLARSSLPKGLSFDVDFSSKTYAY</sequence>
<keyword evidence="5 10" id="KW-0274">FAD</keyword>
<dbReference type="PANTHER" id="PTHR43539:SF9">
    <property type="entry name" value="INDOLE-3-PYRUVATE MONOOXYGENASE YUCCA11-RELATED"/>
    <property type="match status" value="1"/>
</dbReference>
<dbReference type="PRINTS" id="PR00368">
    <property type="entry name" value="FADPNR"/>
</dbReference>
<comment type="catalytic activity">
    <reaction evidence="9">
        <text>indole-3-pyruvate + NADPH + O2 + H(+) = (indol-3-yl)acetate + CO2 + NADP(+) + H2O</text>
        <dbReference type="Rhea" id="RHEA:34331"/>
        <dbReference type="ChEBI" id="CHEBI:15377"/>
        <dbReference type="ChEBI" id="CHEBI:15378"/>
        <dbReference type="ChEBI" id="CHEBI:15379"/>
        <dbReference type="ChEBI" id="CHEBI:16526"/>
        <dbReference type="ChEBI" id="CHEBI:17640"/>
        <dbReference type="ChEBI" id="CHEBI:30854"/>
        <dbReference type="ChEBI" id="CHEBI:57783"/>
        <dbReference type="ChEBI" id="CHEBI:58349"/>
        <dbReference type="EC" id="1.14.13.168"/>
    </reaction>
</comment>
<comment type="pathway">
    <text evidence="2">Plant hormone metabolism; auxin biosynthesis.</text>
</comment>
<comment type="cofactor">
    <cofactor evidence="1 10">
        <name>FAD</name>
        <dbReference type="ChEBI" id="CHEBI:57692"/>
    </cofactor>
</comment>
<dbReference type="Proteomes" id="UP000289738">
    <property type="component" value="Chromosome A08"/>
</dbReference>
<comment type="caution">
    <text evidence="11">The sequence shown here is derived from an EMBL/GenBank/DDBJ whole genome shotgun (WGS) entry which is preliminary data.</text>
</comment>
<evidence type="ECO:0000256" key="9">
    <source>
        <dbReference type="ARBA" id="ARBA00047707"/>
    </source>
</evidence>
<dbReference type="GO" id="GO:0009851">
    <property type="term" value="P:auxin biosynthetic process"/>
    <property type="evidence" value="ECO:0007669"/>
    <property type="project" value="UniProtKB-KW"/>
</dbReference>
<dbReference type="GO" id="GO:0103075">
    <property type="term" value="F:indole-3-pyruvate monooxygenase activity"/>
    <property type="evidence" value="ECO:0007669"/>
    <property type="project" value="UniProtKB-EC"/>
</dbReference>
<reference evidence="11 12" key="1">
    <citation type="submission" date="2019-01" db="EMBL/GenBank/DDBJ databases">
        <title>Sequencing of cultivated peanut Arachis hypogaea provides insights into genome evolution and oil improvement.</title>
        <authorList>
            <person name="Chen X."/>
        </authorList>
    </citation>
    <scope>NUCLEOTIDE SEQUENCE [LARGE SCALE GENOMIC DNA]</scope>
    <source>
        <strain evidence="12">cv. Fuhuasheng</strain>
        <tissue evidence="11">Leaves</tissue>
    </source>
</reference>
<evidence type="ECO:0000313" key="11">
    <source>
        <dbReference type="EMBL" id="RYR41817.1"/>
    </source>
</evidence>